<dbReference type="RefSeq" id="XP_070882427.1">
    <property type="nucleotide sequence ID" value="XM_071026364.1"/>
</dbReference>
<accession>A0ABR4LFW0</accession>
<evidence type="ECO:0000313" key="1">
    <source>
        <dbReference type="EMBL" id="KAL2863448.1"/>
    </source>
</evidence>
<protein>
    <submittedName>
        <fullName evidence="1">Uncharacterized protein</fullName>
    </submittedName>
</protein>
<gene>
    <name evidence="1" type="ORF">BJX67DRAFT_262189</name>
</gene>
<proteinExistence type="predicted"/>
<dbReference type="GeneID" id="98141436"/>
<dbReference type="EMBL" id="JBFXLQ010000052">
    <property type="protein sequence ID" value="KAL2863448.1"/>
    <property type="molecule type" value="Genomic_DNA"/>
</dbReference>
<sequence>MRLLAFKFAAAWQKKLGLLHRRTSTCGLWCAQPQSGCLSIRPSRSAGWGFQAAPTYEALVVNAPNQQANEGQETMLLWTLMESSSGEPSSYEVITRASSDLQAIETIF</sequence>
<reference evidence="1 2" key="1">
    <citation type="submission" date="2024-07" db="EMBL/GenBank/DDBJ databases">
        <title>Section-level genome sequencing and comparative genomics of Aspergillus sections Usti and Cavernicolus.</title>
        <authorList>
            <consortium name="Lawrence Berkeley National Laboratory"/>
            <person name="Nybo J.L."/>
            <person name="Vesth T.C."/>
            <person name="Theobald S."/>
            <person name="Frisvad J.C."/>
            <person name="Larsen T.O."/>
            <person name="Kjaerboelling I."/>
            <person name="Rothschild-Mancinelli K."/>
            <person name="Lyhne E.K."/>
            <person name="Kogle M.E."/>
            <person name="Barry K."/>
            <person name="Clum A."/>
            <person name="Na H."/>
            <person name="Ledsgaard L."/>
            <person name="Lin J."/>
            <person name="Lipzen A."/>
            <person name="Kuo A."/>
            <person name="Riley R."/>
            <person name="Mondo S."/>
            <person name="Labutti K."/>
            <person name="Haridas S."/>
            <person name="Pangalinan J."/>
            <person name="Salamov A.A."/>
            <person name="Simmons B.A."/>
            <person name="Magnuson J.K."/>
            <person name="Chen J."/>
            <person name="Drula E."/>
            <person name="Henrissat B."/>
            <person name="Wiebenga A."/>
            <person name="Lubbers R.J."/>
            <person name="Gomes A.C."/>
            <person name="Macurrencykelacurrency M.R."/>
            <person name="Stajich J."/>
            <person name="Grigoriev I.V."/>
            <person name="Mortensen U.H."/>
            <person name="De Vries R.P."/>
            <person name="Baker S.E."/>
            <person name="Andersen M.R."/>
        </authorList>
    </citation>
    <scope>NUCLEOTIDE SEQUENCE [LARGE SCALE GENOMIC DNA]</scope>
    <source>
        <strain evidence="1 2">CBS 449.75</strain>
    </source>
</reference>
<evidence type="ECO:0000313" key="2">
    <source>
        <dbReference type="Proteomes" id="UP001610432"/>
    </source>
</evidence>
<comment type="caution">
    <text evidence="1">The sequence shown here is derived from an EMBL/GenBank/DDBJ whole genome shotgun (WGS) entry which is preliminary data.</text>
</comment>
<organism evidence="1 2">
    <name type="scientific">Aspergillus lucknowensis</name>
    <dbReference type="NCBI Taxonomy" id="176173"/>
    <lineage>
        <taxon>Eukaryota</taxon>
        <taxon>Fungi</taxon>
        <taxon>Dikarya</taxon>
        <taxon>Ascomycota</taxon>
        <taxon>Pezizomycotina</taxon>
        <taxon>Eurotiomycetes</taxon>
        <taxon>Eurotiomycetidae</taxon>
        <taxon>Eurotiales</taxon>
        <taxon>Aspergillaceae</taxon>
        <taxon>Aspergillus</taxon>
        <taxon>Aspergillus subgen. Nidulantes</taxon>
    </lineage>
</organism>
<name>A0ABR4LFW0_9EURO</name>
<dbReference type="Proteomes" id="UP001610432">
    <property type="component" value="Unassembled WGS sequence"/>
</dbReference>
<keyword evidence="2" id="KW-1185">Reference proteome</keyword>